<keyword evidence="1" id="KW-0413">Isomerase</keyword>
<dbReference type="Pfam" id="PF02350">
    <property type="entry name" value="Epimerase_2"/>
    <property type="match status" value="1"/>
</dbReference>
<dbReference type="PANTHER" id="PTHR43174:SF1">
    <property type="entry name" value="UDP-N-ACETYLGLUCOSAMINE 2-EPIMERASE"/>
    <property type="match status" value="1"/>
</dbReference>
<dbReference type="EMBL" id="AP025017">
    <property type="protein sequence ID" value="BDA65081.1"/>
    <property type="molecule type" value="Genomic_DNA"/>
</dbReference>
<accession>A0ABN6K9P2</accession>
<name>A0ABN6K9P2_9ACTO</name>
<keyword evidence="5" id="KW-1185">Reference proteome</keyword>
<dbReference type="PANTHER" id="PTHR43174">
    <property type="entry name" value="UDP-N-ACETYLGLUCOSAMINE 2-EPIMERASE"/>
    <property type="match status" value="1"/>
</dbReference>
<proteinExistence type="inferred from homology"/>
<evidence type="ECO:0000256" key="2">
    <source>
        <dbReference type="SAM" id="MobiDB-lite"/>
    </source>
</evidence>
<dbReference type="Gene3D" id="3.40.50.2000">
    <property type="entry name" value="Glycogen Phosphorylase B"/>
    <property type="match status" value="1"/>
</dbReference>
<feature type="region of interest" description="Disordered" evidence="2">
    <location>
        <begin position="25"/>
        <end position="47"/>
    </location>
</feature>
<gene>
    <name evidence="4" type="ORF">MANAM107_19150</name>
</gene>
<evidence type="ECO:0000313" key="4">
    <source>
        <dbReference type="EMBL" id="BDA65081.1"/>
    </source>
</evidence>
<comment type="similarity">
    <text evidence="1">Belongs to the UDP-N-acetylglucosamine 2-epimerase family.</text>
</comment>
<dbReference type="SUPFAM" id="SSF53756">
    <property type="entry name" value="UDP-Glycosyltransferase/glycogen phosphorylase"/>
    <property type="match status" value="1"/>
</dbReference>
<organism evidence="4 5">
    <name type="scientific">Actinomyces capricornis</name>
    <dbReference type="NCBI Taxonomy" id="2755559"/>
    <lineage>
        <taxon>Bacteria</taxon>
        <taxon>Bacillati</taxon>
        <taxon>Actinomycetota</taxon>
        <taxon>Actinomycetes</taxon>
        <taxon>Actinomycetales</taxon>
        <taxon>Actinomycetaceae</taxon>
        <taxon>Actinomyces</taxon>
    </lineage>
</organism>
<dbReference type="Proteomes" id="UP000824496">
    <property type="component" value="Chromosome"/>
</dbReference>
<protein>
    <recommendedName>
        <fullName evidence="3">UDP-N-acetylglucosamine 2-epimerase domain-containing protein</fullName>
    </recommendedName>
</protein>
<feature type="domain" description="UDP-N-acetylglucosamine 2-epimerase" evidence="3">
    <location>
        <begin position="68"/>
        <end position="186"/>
    </location>
</feature>
<sequence length="200" mass="20879">MAVYATTAQAGALAPLIEALSAHPGSRTTTVSTGEHRHPAGRPRAGDPVLRAAGQAALSPQDHPEAVRAEHDLGLTAGEYGRNTLTAEIFTRFGRLLASQHPDAVLVGGITTSICAVALTAFNHGVPVLHLEAEADEPPCSPYPLEADRRLLERVSAVHLVTRAETRGRLVRQGVPQERIMSAGAPLPVPAPSSAHCPAA</sequence>
<reference evidence="4 5" key="1">
    <citation type="submission" date="2021-08" db="EMBL/GenBank/DDBJ databases">
        <title>Whole genome sequence of novel Actinomyces species strain MAS-1.</title>
        <authorList>
            <person name="Saito M."/>
            <person name="Kuwahara N."/>
            <person name="Takizawa T."/>
            <person name="Gotouda H."/>
            <person name="Ochiai T."/>
        </authorList>
    </citation>
    <scope>NUCLEOTIDE SEQUENCE [LARGE SCALE GENOMIC DNA]</scope>
    <source>
        <strain evidence="4 5">MAS-1</strain>
    </source>
</reference>
<dbReference type="InterPro" id="IPR003331">
    <property type="entry name" value="UDP_GlcNAc_Epimerase_2_dom"/>
</dbReference>
<evidence type="ECO:0000259" key="3">
    <source>
        <dbReference type="Pfam" id="PF02350"/>
    </source>
</evidence>
<evidence type="ECO:0000313" key="5">
    <source>
        <dbReference type="Proteomes" id="UP000824496"/>
    </source>
</evidence>
<dbReference type="InterPro" id="IPR029767">
    <property type="entry name" value="WecB-like"/>
</dbReference>
<evidence type="ECO:0000256" key="1">
    <source>
        <dbReference type="RuleBase" id="RU003513"/>
    </source>
</evidence>